<dbReference type="EMBL" id="BONI01000019">
    <property type="protein sequence ID" value="GIG05989.1"/>
    <property type="molecule type" value="Genomic_DNA"/>
</dbReference>
<proteinExistence type="predicted"/>
<evidence type="ECO:0000313" key="2">
    <source>
        <dbReference type="Proteomes" id="UP000630887"/>
    </source>
</evidence>
<keyword evidence="2" id="KW-1185">Reference proteome</keyword>
<comment type="caution">
    <text evidence="1">The sequence shown here is derived from an EMBL/GenBank/DDBJ whole genome shotgun (WGS) entry which is preliminary data.</text>
</comment>
<accession>A0A8J3P6Z0</accession>
<reference evidence="1 2" key="1">
    <citation type="submission" date="2021-01" db="EMBL/GenBank/DDBJ databases">
        <title>Whole genome shotgun sequence of Catellatospora coxensis NBRC 107359.</title>
        <authorList>
            <person name="Komaki H."/>
            <person name="Tamura T."/>
        </authorList>
    </citation>
    <scope>NUCLEOTIDE SEQUENCE [LARGE SCALE GENOMIC DNA]</scope>
    <source>
        <strain evidence="1 2">NBRC 107359</strain>
    </source>
</reference>
<sequence length="67" mass="7410">MSSRDVFTGWKTRDDLDPAWTAWSKVSLTWPEPGRVAGSAGAGQYVDHRIEELLPFAPPTLPQAVRS</sequence>
<evidence type="ECO:0000313" key="1">
    <source>
        <dbReference type="EMBL" id="GIG05989.1"/>
    </source>
</evidence>
<dbReference type="Proteomes" id="UP000630887">
    <property type="component" value="Unassembled WGS sequence"/>
</dbReference>
<protein>
    <submittedName>
        <fullName evidence="1">Uncharacterized protein</fullName>
    </submittedName>
</protein>
<dbReference type="AlphaFoldDB" id="A0A8J3P6Z0"/>
<organism evidence="1 2">
    <name type="scientific">Catellatospora coxensis</name>
    <dbReference type="NCBI Taxonomy" id="310354"/>
    <lineage>
        <taxon>Bacteria</taxon>
        <taxon>Bacillati</taxon>
        <taxon>Actinomycetota</taxon>
        <taxon>Actinomycetes</taxon>
        <taxon>Micromonosporales</taxon>
        <taxon>Micromonosporaceae</taxon>
        <taxon>Catellatospora</taxon>
    </lineage>
</organism>
<name>A0A8J3P6Z0_9ACTN</name>
<gene>
    <name evidence="1" type="ORF">Cco03nite_26890</name>
</gene>